<dbReference type="PANTHER" id="PTHR32332">
    <property type="entry name" value="2-NITROPROPANE DIOXYGENASE"/>
    <property type="match status" value="1"/>
</dbReference>
<dbReference type="RefSeq" id="WP_093356425.1">
    <property type="nucleotide sequence ID" value="NZ_FOUY01000075.1"/>
</dbReference>
<name>A0A1I5HU88_PSUAM</name>
<dbReference type="PANTHER" id="PTHR32332:SF20">
    <property type="entry name" value="2-NITROPROPANE DIOXYGENASE-LIKE PROTEIN"/>
    <property type="match status" value="1"/>
</dbReference>
<dbReference type="Gene3D" id="3.20.20.70">
    <property type="entry name" value="Aldolase class I"/>
    <property type="match status" value="1"/>
</dbReference>
<dbReference type="SUPFAM" id="SSF51412">
    <property type="entry name" value="Inosine monophosphate dehydrogenase (IMPDH)"/>
    <property type="match status" value="1"/>
</dbReference>
<reference evidence="4 5" key="1">
    <citation type="submission" date="2016-10" db="EMBL/GenBank/DDBJ databases">
        <authorList>
            <person name="de Groot N.N."/>
        </authorList>
    </citation>
    <scope>NUCLEOTIDE SEQUENCE [LARGE SCALE GENOMIC DNA]</scope>
    <source>
        <strain evidence="4 5">CGMCC 4.1877</strain>
    </source>
</reference>
<dbReference type="OrthoDB" id="9778912at2"/>
<protein>
    <submittedName>
        <fullName evidence="4">Enoyl-[acyl-carrier protein] reductase II</fullName>
    </submittedName>
</protein>
<accession>A0A1I5HU88</accession>
<proteinExistence type="predicted"/>
<organism evidence="4 5">
    <name type="scientific">Pseudonocardia ammonioxydans</name>
    <dbReference type="NCBI Taxonomy" id="260086"/>
    <lineage>
        <taxon>Bacteria</taxon>
        <taxon>Bacillati</taxon>
        <taxon>Actinomycetota</taxon>
        <taxon>Actinomycetes</taxon>
        <taxon>Pseudonocardiales</taxon>
        <taxon>Pseudonocardiaceae</taxon>
        <taxon>Pseudonocardia</taxon>
    </lineage>
</organism>
<dbReference type="STRING" id="260086.SAMN05216207_10753"/>
<evidence type="ECO:0000313" key="5">
    <source>
        <dbReference type="Proteomes" id="UP000199614"/>
    </source>
</evidence>
<keyword evidence="2" id="KW-0288">FMN</keyword>
<keyword evidence="1" id="KW-0285">Flavoprotein</keyword>
<dbReference type="CDD" id="cd04730">
    <property type="entry name" value="NPD_like"/>
    <property type="match status" value="1"/>
</dbReference>
<evidence type="ECO:0000256" key="2">
    <source>
        <dbReference type="ARBA" id="ARBA00022643"/>
    </source>
</evidence>
<sequence length="344" mass="36124">MAELSNRLTALLGIEYPIIQEGMGPFKTNRIAAAASAAGGLGTVSMPGMTKDPAVGSRLLRENIEQVAASTDRPFAVNVPVGRDAAGTVLPVSEAYIRAVVEARDSDSTLSRQLVALTTSAGFPGEFRPLIRDAGLVHMHKVGSTKHARKAEDAGVDVIIASGYEMGGHTHATPVHTFVLVPNITEAVSVPVVLSGGARDGRTLAAALALGASGVAMGTRFIATEDNTDWHTAYAQKILDAGEGDDMVFPAVYGPARGLHNAGVDRLLEIVRTNEMSQDELTRWKDEALIRAQEDGDVDNGAMPAGQVVSGIHELVSIAEFIPRMAAEAADILRRLAGVGQPVH</sequence>
<keyword evidence="5" id="KW-1185">Reference proteome</keyword>
<dbReference type="AlphaFoldDB" id="A0A1I5HU88"/>
<dbReference type="GO" id="GO:0018580">
    <property type="term" value="F:nitronate monooxygenase activity"/>
    <property type="evidence" value="ECO:0007669"/>
    <property type="project" value="InterPro"/>
</dbReference>
<dbReference type="Proteomes" id="UP000199614">
    <property type="component" value="Unassembled WGS sequence"/>
</dbReference>
<gene>
    <name evidence="4" type="ORF">SAMN05216207_10753</name>
</gene>
<evidence type="ECO:0000313" key="4">
    <source>
        <dbReference type="EMBL" id="SFO51560.1"/>
    </source>
</evidence>
<dbReference type="InterPro" id="IPR013785">
    <property type="entry name" value="Aldolase_TIM"/>
</dbReference>
<dbReference type="EMBL" id="FOUY01000075">
    <property type="protein sequence ID" value="SFO51560.1"/>
    <property type="molecule type" value="Genomic_DNA"/>
</dbReference>
<evidence type="ECO:0000256" key="1">
    <source>
        <dbReference type="ARBA" id="ARBA00022630"/>
    </source>
</evidence>
<dbReference type="InterPro" id="IPR004136">
    <property type="entry name" value="NMO"/>
</dbReference>
<evidence type="ECO:0000256" key="3">
    <source>
        <dbReference type="ARBA" id="ARBA00023002"/>
    </source>
</evidence>
<keyword evidence="3" id="KW-0560">Oxidoreductase</keyword>
<dbReference type="Pfam" id="PF03060">
    <property type="entry name" value="NMO"/>
    <property type="match status" value="1"/>
</dbReference>